<keyword evidence="2" id="KW-0813">Transport</keyword>
<dbReference type="KEGG" id="vff:VITFI_CDS1830"/>
<evidence type="ECO:0000256" key="6">
    <source>
        <dbReference type="ARBA" id="ARBA00023136"/>
    </source>
</evidence>
<keyword evidence="6 7" id="KW-0472">Membrane</keyword>
<evidence type="ECO:0000256" key="1">
    <source>
        <dbReference type="ARBA" id="ARBA00004651"/>
    </source>
</evidence>
<evidence type="ECO:0008006" key="10">
    <source>
        <dbReference type="Google" id="ProtNLM"/>
    </source>
</evidence>
<dbReference type="Gene3D" id="1.20.1250.20">
    <property type="entry name" value="MFS general substrate transporter like domains"/>
    <property type="match status" value="1"/>
</dbReference>
<dbReference type="PANTHER" id="PTHR23513">
    <property type="entry name" value="INTEGRAL MEMBRANE EFFLUX PROTEIN-RELATED"/>
    <property type="match status" value="1"/>
</dbReference>
<evidence type="ECO:0000256" key="2">
    <source>
        <dbReference type="ARBA" id="ARBA00022448"/>
    </source>
</evidence>
<feature type="transmembrane region" description="Helical" evidence="7">
    <location>
        <begin position="389"/>
        <end position="413"/>
    </location>
</feature>
<dbReference type="GO" id="GO:0005886">
    <property type="term" value="C:plasma membrane"/>
    <property type="evidence" value="ECO:0007669"/>
    <property type="project" value="UniProtKB-SubCell"/>
</dbReference>
<feature type="transmembrane region" description="Helical" evidence="7">
    <location>
        <begin position="51"/>
        <end position="71"/>
    </location>
</feature>
<evidence type="ECO:0000313" key="9">
    <source>
        <dbReference type="Proteomes" id="UP000199729"/>
    </source>
</evidence>
<feature type="transmembrane region" description="Helical" evidence="7">
    <location>
        <begin position="147"/>
        <end position="173"/>
    </location>
</feature>
<evidence type="ECO:0000256" key="7">
    <source>
        <dbReference type="SAM" id="Phobius"/>
    </source>
</evidence>
<dbReference type="InterPro" id="IPR010290">
    <property type="entry name" value="TM_effector"/>
</dbReference>
<dbReference type="AlphaFoldDB" id="A0A221KEZ9"/>
<proteinExistence type="predicted"/>
<organism evidence="8 9">
    <name type="scientific">Vitreoscilla filiformis</name>
    <dbReference type="NCBI Taxonomy" id="63"/>
    <lineage>
        <taxon>Bacteria</taxon>
        <taxon>Pseudomonadati</taxon>
        <taxon>Pseudomonadota</taxon>
        <taxon>Betaproteobacteria</taxon>
        <taxon>Neisseriales</taxon>
        <taxon>Neisseriaceae</taxon>
        <taxon>Vitreoscilla</taxon>
    </lineage>
</organism>
<feature type="transmembrane region" description="Helical" evidence="7">
    <location>
        <begin position="242"/>
        <end position="267"/>
    </location>
</feature>
<feature type="transmembrane region" description="Helical" evidence="7">
    <location>
        <begin position="308"/>
        <end position="325"/>
    </location>
</feature>
<gene>
    <name evidence="8" type="ORF">VITFI_CDS1830</name>
</gene>
<evidence type="ECO:0000256" key="5">
    <source>
        <dbReference type="ARBA" id="ARBA00022989"/>
    </source>
</evidence>
<dbReference type="SUPFAM" id="SSF103473">
    <property type="entry name" value="MFS general substrate transporter"/>
    <property type="match status" value="1"/>
</dbReference>
<evidence type="ECO:0000256" key="4">
    <source>
        <dbReference type="ARBA" id="ARBA00022692"/>
    </source>
</evidence>
<dbReference type="EMBL" id="CP022423">
    <property type="protein sequence ID" value="ASM77608.1"/>
    <property type="molecule type" value="Genomic_DNA"/>
</dbReference>
<reference evidence="8 9" key="1">
    <citation type="submission" date="2017-07" db="EMBL/GenBank/DDBJ databases">
        <title>Complete Genome Sequence of the cosmetic ferment Vitreoscilla filiformis (ATCC15551).</title>
        <authorList>
            <person name="Contreras S."/>
            <person name="Sagory-Zalkind P."/>
            <person name="Blanquart H."/>
            <person name="Iltis A."/>
            <person name="Morand S.C."/>
        </authorList>
    </citation>
    <scope>NUCLEOTIDE SEQUENCE [LARGE SCALE GENOMIC DNA]</scope>
    <source>
        <strain evidence="8 9">ATCC 15551</strain>
    </source>
</reference>
<dbReference type="Proteomes" id="UP000199729">
    <property type="component" value="Chromosome"/>
</dbReference>
<name>A0A221KEZ9_VITFI</name>
<comment type="subcellular location">
    <subcellularLocation>
        <location evidence="1">Cell membrane</location>
        <topology evidence="1">Multi-pass membrane protein</topology>
    </subcellularLocation>
</comment>
<dbReference type="Pfam" id="PF05977">
    <property type="entry name" value="MFS_3"/>
    <property type="match status" value="1"/>
</dbReference>
<evidence type="ECO:0000256" key="3">
    <source>
        <dbReference type="ARBA" id="ARBA00022475"/>
    </source>
</evidence>
<protein>
    <recommendedName>
        <fullName evidence="10">MFS transporter</fullName>
    </recommendedName>
</protein>
<keyword evidence="5 7" id="KW-1133">Transmembrane helix</keyword>
<feature type="transmembrane region" description="Helical" evidence="7">
    <location>
        <begin position="279"/>
        <end position="296"/>
    </location>
</feature>
<feature type="transmembrane region" description="Helical" evidence="7">
    <location>
        <begin position="193"/>
        <end position="213"/>
    </location>
</feature>
<dbReference type="InterPro" id="IPR036259">
    <property type="entry name" value="MFS_trans_sf"/>
</dbReference>
<keyword evidence="4 7" id="KW-0812">Transmembrane</keyword>
<feature type="transmembrane region" description="Helical" evidence="7">
    <location>
        <begin position="83"/>
        <end position="101"/>
    </location>
</feature>
<dbReference type="CDD" id="cd06173">
    <property type="entry name" value="MFS_MefA_like"/>
    <property type="match status" value="1"/>
</dbReference>
<sequence>MHDVSSSGAPERLFGQHDYVRLMMARFTGTAANQMLMVALGWQMYDLTQSAWDLGLVGLAQFVPALLLTLPAGQWVDRSDRRWTLALSLLLQALVAGGLVLASAGGWVSDGWILGLSMLLGCARAVQMPSMQALLPSLVPASLLPRAVAVSSSLMQAAIIMGPALGGALYALGPWTATQWGASPAAAPHMGAALVYGSSLGLLALAVGATLLIRHRPAPVTAPREGWAGLTAGLHFILGRPVLLGAVALDLFAVLLGGATALLPIFARDILHTGPEGLGLLRAAPAVGAVLLGLWLSHRPIERRTGPLLLGSVAVYGVATLGFGLAREFWWAFAALFVTGAADMVSVVIRQSLVQLETPDAMRGRVAAVNSVFIGASNQLGEFESGATAAWLGPVGSVMLGGVGTLVVVAAWLKLFPALAQRDALHPGAPAALK</sequence>
<dbReference type="RefSeq" id="WP_232476541.1">
    <property type="nucleotide sequence ID" value="NZ_CP022423.1"/>
</dbReference>
<keyword evidence="9" id="KW-1185">Reference proteome</keyword>
<evidence type="ECO:0000313" key="8">
    <source>
        <dbReference type="EMBL" id="ASM77608.1"/>
    </source>
</evidence>
<dbReference type="PANTHER" id="PTHR23513:SF9">
    <property type="entry name" value="ENTEROBACTIN EXPORTER ENTS"/>
    <property type="match status" value="1"/>
</dbReference>
<keyword evidence="3" id="KW-1003">Cell membrane</keyword>
<accession>A0A221KEZ9</accession>